<feature type="domain" description="4'-phosphopantetheinyl transferase" evidence="9">
    <location>
        <begin position="4"/>
        <end position="97"/>
    </location>
</feature>
<keyword evidence="6 8" id="KW-0443">Lipid metabolism</keyword>
<comment type="function">
    <text evidence="8">Transfers the 4'-phosphopantetheine moiety from coenzyme A to a Ser of acyl-carrier-protein.</text>
</comment>
<keyword evidence="2 8" id="KW-0808">Transferase</keyword>
<dbReference type="GO" id="GO:0006633">
    <property type="term" value="P:fatty acid biosynthetic process"/>
    <property type="evidence" value="ECO:0007669"/>
    <property type="project" value="UniProtKB-UniRule"/>
</dbReference>
<evidence type="ECO:0000313" key="10">
    <source>
        <dbReference type="EMBL" id="XCC63002.1"/>
    </source>
</evidence>
<keyword evidence="7 8" id="KW-0275">Fatty acid biosynthesis</keyword>
<dbReference type="EMBL" id="CP117826">
    <property type="protein sequence ID" value="XCC63002.1"/>
    <property type="molecule type" value="Genomic_DNA"/>
</dbReference>
<evidence type="ECO:0000256" key="5">
    <source>
        <dbReference type="ARBA" id="ARBA00022842"/>
    </source>
</evidence>
<dbReference type="InterPro" id="IPR004568">
    <property type="entry name" value="Ppantetheine-prot_Trfase_dom"/>
</dbReference>
<keyword evidence="3 8" id="KW-0479">Metal-binding</keyword>
<feature type="binding site" evidence="8">
    <location>
        <position position="8"/>
    </location>
    <ligand>
        <name>Mg(2+)</name>
        <dbReference type="ChEBI" id="CHEBI:18420"/>
    </ligand>
</feature>
<keyword evidence="5 8" id="KW-0460">Magnesium</keyword>
<dbReference type="GO" id="GO:0005737">
    <property type="term" value="C:cytoplasm"/>
    <property type="evidence" value="ECO:0007669"/>
    <property type="project" value="UniProtKB-SubCell"/>
</dbReference>
<evidence type="ECO:0000256" key="8">
    <source>
        <dbReference type="HAMAP-Rule" id="MF_00101"/>
    </source>
</evidence>
<dbReference type="AlphaFoldDB" id="A0AAU8AAP8"/>
<comment type="similarity">
    <text evidence="8">Belongs to the P-Pant transferase superfamily. AcpS family.</text>
</comment>
<evidence type="ECO:0000256" key="1">
    <source>
        <dbReference type="ARBA" id="ARBA00022516"/>
    </source>
</evidence>
<feature type="binding site" evidence="8">
    <location>
        <position position="55"/>
    </location>
    <ligand>
        <name>Mg(2+)</name>
        <dbReference type="ChEBI" id="CHEBI:18420"/>
    </ligand>
</feature>
<dbReference type="EC" id="2.7.8.7" evidence="8"/>
<protein>
    <recommendedName>
        <fullName evidence="8">Holo-[acyl-carrier-protein] synthase</fullName>
        <shortName evidence="8">Holo-ACP synthase</shortName>
        <ecNumber evidence="8">2.7.8.7</ecNumber>
    </recommendedName>
    <alternativeName>
        <fullName evidence="8">4'-phosphopantetheinyl transferase AcpS</fullName>
    </alternativeName>
</protein>
<evidence type="ECO:0000256" key="4">
    <source>
        <dbReference type="ARBA" id="ARBA00022832"/>
    </source>
</evidence>
<comment type="catalytic activity">
    <reaction evidence="8">
        <text>apo-[ACP] + CoA = holo-[ACP] + adenosine 3',5'-bisphosphate + H(+)</text>
        <dbReference type="Rhea" id="RHEA:12068"/>
        <dbReference type="Rhea" id="RHEA-COMP:9685"/>
        <dbReference type="Rhea" id="RHEA-COMP:9690"/>
        <dbReference type="ChEBI" id="CHEBI:15378"/>
        <dbReference type="ChEBI" id="CHEBI:29999"/>
        <dbReference type="ChEBI" id="CHEBI:57287"/>
        <dbReference type="ChEBI" id="CHEBI:58343"/>
        <dbReference type="ChEBI" id="CHEBI:64479"/>
        <dbReference type="EC" id="2.7.8.7"/>
    </reaction>
</comment>
<dbReference type="Gene3D" id="3.90.470.20">
    <property type="entry name" value="4'-phosphopantetheinyl transferase domain"/>
    <property type="match status" value="1"/>
</dbReference>
<comment type="cofactor">
    <cofactor evidence="8">
        <name>Mg(2+)</name>
        <dbReference type="ChEBI" id="CHEBI:18420"/>
    </cofactor>
</comment>
<sequence length="122" mass="13291">MIAGVGIDSLRIARMEQAMKREAFLNRVFTEKERDYLKKRALAAQSAAGMFCAKEAVLKALSLGITDARLTDIEILHRESGAPYVVLHGELAGKAAALHISITHTEDTASAVVILEKEEKAE</sequence>
<dbReference type="InterPro" id="IPR008278">
    <property type="entry name" value="4-PPantetheinyl_Trfase_dom"/>
</dbReference>
<comment type="subcellular location">
    <subcellularLocation>
        <location evidence="8">Cytoplasm</location>
    </subcellularLocation>
</comment>
<dbReference type="NCBIfam" id="TIGR00556">
    <property type="entry name" value="pantethn_trn"/>
    <property type="match status" value="1"/>
</dbReference>
<proteinExistence type="inferred from homology"/>
<dbReference type="SUPFAM" id="SSF56214">
    <property type="entry name" value="4'-phosphopantetheinyl transferase"/>
    <property type="match status" value="1"/>
</dbReference>
<evidence type="ECO:0000259" key="9">
    <source>
        <dbReference type="Pfam" id="PF01648"/>
    </source>
</evidence>
<keyword evidence="4 8" id="KW-0276">Fatty acid metabolism</keyword>
<gene>
    <name evidence="8 10" type="primary">acpS</name>
    <name evidence="10" type="ORF">PUP29_03550</name>
</gene>
<dbReference type="InterPro" id="IPR002582">
    <property type="entry name" value="ACPS"/>
</dbReference>
<evidence type="ECO:0000256" key="2">
    <source>
        <dbReference type="ARBA" id="ARBA00022679"/>
    </source>
</evidence>
<dbReference type="NCBIfam" id="TIGR00516">
    <property type="entry name" value="acpS"/>
    <property type="match status" value="1"/>
</dbReference>
<evidence type="ECO:0000256" key="7">
    <source>
        <dbReference type="ARBA" id="ARBA00023160"/>
    </source>
</evidence>
<dbReference type="Pfam" id="PF01648">
    <property type="entry name" value="ACPS"/>
    <property type="match status" value="1"/>
</dbReference>
<dbReference type="HAMAP" id="MF_00101">
    <property type="entry name" value="AcpS"/>
    <property type="match status" value="1"/>
</dbReference>
<keyword evidence="1 8" id="KW-0444">Lipid biosynthesis</keyword>
<accession>A0AAU8AAP8</accession>
<dbReference type="InterPro" id="IPR037143">
    <property type="entry name" value="4-PPantetheinyl_Trfase_dom_sf"/>
</dbReference>
<dbReference type="RefSeq" id="WP_079547188.1">
    <property type="nucleotide sequence ID" value="NZ_CP117826.1"/>
</dbReference>
<evidence type="ECO:0000256" key="6">
    <source>
        <dbReference type="ARBA" id="ARBA00023098"/>
    </source>
</evidence>
<dbReference type="GO" id="GO:0008897">
    <property type="term" value="F:holo-[acyl-carrier-protein] synthase activity"/>
    <property type="evidence" value="ECO:0007669"/>
    <property type="project" value="UniProtKB-UniRule"/>
</dbReference>
<keyword evidence="8" id="KW-0963">Cytoplasm</keyword>
<dbReference type="GO" id="GO:0000287">
    <property type="term" value="F:magnesium ion binding"/>
    <property type="evidence" value="ECO:0007669"/>
    <property type="project" value="UniProtKB-UniRule"/>
</dbReference>
<organism evidence="10">
    <name type="scientific">Christensenella massiliensis</name>
    <dbReference type="NCBI Taxonomy" id="1805714"/>
    <lineage>
        <taxon>Bacteria</taxon>
        <taxon>Bacillati</taxon>
        <taxon>Bacillota</taxon>
        <taxon>Clostridia</taxon>
        <taxon>Christensenellales</taxon>
        <taxon>Christensenellaceae</taxon>
        <taxon>Christensenella</taxon>
    </lineage>
</organism>
<reference evidence="10" key="1">
    <citation type="submission" date="2023-02" db="EMBL/GenBank/DDBJ databases">
        <title>Gut commensal Christensenella minuta modulates host metabolism via a new class of secondary bile acids.</title>
        <authorList>
            <person name="Liu C."/>
        </authorList>
    </citation>
    <scope>NUCLEOTIDE SEQUENCE</scope>
    <source>
        <strain evidence="10">CA70</strain>
    </source>
</reference>
<evidence type="ECO:0000256" key="3">
    <source>
        <dbReference type="ARBA" id="ARBA00022723"/>
    </source>
</evidence>
<name>A0AAU8AAP8_9FIRM</name>